<name>A0ABR4N899_9FUNG</name>
<dbReference type="Gene3D" id="1.20.140.10">
    <property type="entry name" value="Butyryl-CoA Dehydrogenase, subunit A, domain 3"/>
    <property type="match status" value="2"/>
</dbReference>
<reference evidence="4 5" key="1">
    <citation type="submission" date="2023-09" db="EMBL/GenBank/DDBJ databases">
        <title>Pangenome analysis of Batrachochytrium dendrobatidis and related Chytrids.</title>
        <authorList>
            <person name="Yacoub M.N."/>
            <person name="Stajich J.E."/>
            <person name="James T.Y."/>
        </authorList>
    </citation>
    <scope>NUCLEOTIDE SEQUENCE [LARGE SCALE GENOMIC DNA]</scope>
    <source>
        <strain evidence="4 5">JEL0888</strain>
    </source>
</reference>
<feature type="domain" description="Acyl-CoA oxidase C-alpha1" evidence="3">
    <location>
        <begin position="272"/>
        <end position="414"/>
    </location>
</feature>
<dbReference type="EMBL" id="JADGIZ020000021">
    <property type="protein sequence ID" value="KAL2915732.1"/>
    <property type="molecule type" value="Genomic_DNA"/>
</dbReference>
<dbReference type="Gene3D" id="1.25.40.20">
    <property type="entry name" value="Ankyrin repeat-containing domain"/>
    <property type="match status" value="3"/>
</dbReference>
<dbReference type="InterPro" id="IPR055060">
    <property type="entry name" value="ACOX_C_alpha1"/>
</dbReference>
<dbReference type="Pfam" id="PF02770">
    <property type="entry name" value="Acyl-CoA_dh_M"/>
    <property type="match status" value="1"/>
</dbReference>
<evidence type="ECO:0000313" key="4">
    <source>
        <dbReference type="EMBL" id="KAL2915732.1"/>
    </source>
</evidence>
<protein>
    <recommendedName>
        <fullName evidence="6">Acyl-coenzyme A oxidase</fullName>
    </recommendedName>
</protein>
<keyword evidence="5" id="KW-1185">Reference proteome</keyword>
<sequence>MPRFNTDRLNALLENDNREKRARFKEFLRDPVFIPRFDVSLRYEREIALERLKRIADAGFISVFDFERNPLNVFAAHEISGMVDGSFTTKLTVQWNLFGGTVIKLGTERHRKMLKDIDALNAIGCFGLTELGYGNNAVEMETTAVYDPATREWIINSPSVLAQKYWITNGAVHAKWICVFAQTWVKGKHEGIHVFLVRIRNEDLSIAKGVRVEEMGVKMGCNGVDNGKIWFDNVRIPAENLLNKYSDILGDGTLTSKINNRRARFLVVADQLLSGRLCIAAMSIGGTKKCLTIAFAYASSRKTVGPTGKSDTPILEYQLQQNALVPLLVRTIGLNFGLNYIKARWANHADAEHDEIPLVTWNFERTATICRERCGGQGYLQCNEFGLNIGFSHAGMTAEGDNSVLMQKVSKELIAAVGAKKVVYPKIDTTGSTSWDITQLETLVKLVKVKEAALVAELAQTMKAKTGAGKTIFQVWMKEESDLIQATSKAYGESICLDETLKAVNAESDPAVNQDLVWYLSNGVIAPATGKQVAAHQRQLVKELVPYTADLVTSLGVKPWMVFAPIAADWAEYNRTDNKGELVARLANIVRKAGPLTQLVHGTTTKHVFEAWYTPVAVTYQIWRDAFVTDWPGDLRRLPSLNRQYTLAPPDIYAAIRSRSMYERVRRIDQQSWLGLQHAAAANRWEDLIDNSDPKQLLLVAARAGALWLVRELVEDRAVVPLDTDVAREAAAGGHIDIVRHVHERTSAGSMPKSVMDAAAENGHLAIVELLHAERTEGCTVRAMNGAASNGHLDVVEFLHTNRTEGCTVDAMNGAAMNGHLRVLRFLHANRTEGCSSAAITDACRGGFSAIVEFLHKQVGMPLPEGVFDRTARAGALGAVRLLHAAGAKDCTSEAMDGAAECGHLPVVEFLHNNGGMCTVKAMDSAASNGHLPVVQFLHASRTEGCSSNLAEEVAANGHMDVLRFLLEQRRAELSTMAIERAAAGGHLEVVKYLHMSKAQKLSARVTDLAAESGNFELVEWLQSRPKSKASKAAMDKAATNGHFDIVKLLHFNRKEGCTSRAMDKAAEGGFLELVEFLHFHRKEGCTKKAMDGAAENGHLEVLKFLHAHRSEGYSKDILRFAARKGHRAVVRWLLETLDIETMSIDTGMYAALSQGHKIVCDIIQAHADKIGMKLSAKRKR</sequence>
<feature type="domain" description="Acyl-CoA oxidase/dehydrogenase middle" evidence="2">
    <location>
        <begin position="125"/>
        <end position="234"/>
    </location>
</feature>
<dbReference type="InterPro" id="IPR006091">
    <property type="entry name" value="Acyl-CoA_Oxase/DH_mid-dom"/>
</dbReference>
<gene>
    <name evidence="4" type="ORF">HK105_204678</name>
</gene>
<dbReference type="InterPro" id="IPR009100">
    <property type="entry name" value="AcylCoA_DH/oxidase_NM_dom_sf"/>
</dbReference>
<evidence type="ECO:0000256" key="1">
    <source>
        <dbReference type="ARBA" id="ARBA00022630"/>
    </source>
</evidence>
<dbReference type="Pfam" id="PF12796">
    <property type="entry name" value="Ank_2"/>
    <property type="match status" value="1"/>
</dbReference>
<dbReference type="InterPro" id="IPR052050">
    <property type="entry name" value="SecEffector_AnkRepeat"/>
</dbReference>
<dbReference type="PANTHER" id="PTHR46586:SF3">
    <property type="entry name" value="ANKYRIN REPEAT-CONTAINING PROTEIN"/>
    <property type="match status" value="1"/>
</dbReference>
<evidence type="ECO:0000313" key="5">
    <source>
        <dbReference type="Proteomes" id="UP001527925"/>
    </source>
</evidence>
<comment type="caution">
    <text evidence="4">The sequence shown here is derived from an EMBL/GenBank/DDBJ whole genome shotgun (WGS) entry which is preliminary data.</text>
</comment>
<keyword evidence="1" id="KW-0285">Flavoprotein</keyword>
<dbReference type="InterPro" id="IPR036770">
    <property type="entry name" value="Ankyrin_rpt-contain_sf"/>
</dbReference>
<dbReference type="SUPFAM" id="SSF56645">
    <property type="entry name" value="Acyl-CoA dehydrogenase NM domain-like"/>
    <property type="match status" value="1"/>
</dbReference>
<dbReference type="InterPro" id="IPR046373">
    <property type="entry name" value="Acyl-CoA_Oxase/DH_mid-dom_sf"/>
</dbReference>
<evidence type="ECO:0000259" key="3">
    <source>
        <dbReference type="Pfam" id="PF22924"/>
    </source>
</evidence>
<evidence type="ECO:0008006" key="6">
    <source>
        <dbReference type="Google" id="ProtNLM"/>
    </source>
</evidence>
<proteinExistence type="predicted"/>
<dbReference type="SUPFAM" id="SSF47203">
    <property type="entry name" value="Acyl-CoA dehydrogenase C-terminal domain-like"/>
    <property type="match status" value="2"/>
</dbReference>
<evidence type="ECO:0000259" key="2">
    <source>
        <dbReference type="Pfam" id="PF02770"/>
    </source>
</evidence>
<dbReference type="InterPro" id="IPR036250">
    <property type="entry name" value="AcylCo_DH-like_C"/>
</dbReference>
<dbReference type="Proteomes" id="UP001527925">
    <property type="component" value="Unassembled WGS sequence"/>
</dbReference>
<dbReference type="SUPFAM" id="SSF48403">
    <property type="entry name" value="Ankyrin repeat"/>
    <property type="match status" value="2"/>
</dbReference>
<organism evidence="4 5">
    <name type="scientific">Polyrhizophydium stewartii</name>
    <dbReference type="NCBI Taxonomy" id="2732419"/>
    <lineage>
        <taxon>Eukaryota</taxon>
        <taxon>Fungi</taxon>
        <taxon>Fungi incertae sedis</taxon>
        <taxon>Chytridiomycota</taxon>
        <taxon>Chytridiomycota incertae sedis</taxon>
        <taxon>Chytridiomycetes</taxon>
        <taxon>Rhizophydiales</taxon>
        <taxon>Rhizophydiales incertae sedis</taxon>
        <taxon>Polyrhizophydium</taxon>
    </lineage>
</organism>
<dbReference type="Gene3D" id="2.40.110.10">
    <property type="entry name" value="Butyryl-CoA Dehydrogenase, subunit A, domain 2"/>
    <property type="match status" value="1"/>
</dbReference>
<dbReference type="InterPro" id="IPR002110">
    <property type="entry name" value="Ankyrin_rpt"/>
</dbReference>
<dbReference type="PANTHER" id="PTHR46586">
    <property type="entry name" value="ANKYRIN REPEAT-CONTAINING PROTEIN"/>
    <property type="match status" value="1"/>
</dbReference>
<accession>A0ABR4N899</accession>
<dbReference type="Pfam" id="PF22924">
    <property type="entry name" value="ACOX_C_alpha1"/>
    <property type="match status" value="1"/>
</dbReference>